<evidence type="ECO:0000256" key="2">
    <source>
        <dbReference type="ARBA" id="ARBA00023128"/>
    </source>
</evidence>
<dbReference type="Bgee" id="ENSXETG00000031283">
    <property type="expression patterns" value="Expressed in egg cell and 13 other cell types or tissues"/>
</dbReference>
<keyword evidence="2" id="KW-0496">Mitochondrion</keyword>
<feature type="region of interest" description="Disordered" evidence="3">
    <location>
        <begin position="669"/>
        <end position="691"/>
    </location>
</feature>
<organism evidence="5">
    <name type="scientific">Xenopus tropicalis</name>
    <name type="common">Western clawed frog</name>
    <name type="synonym">Silurana tropicalis</name>
    <dbReference type="NCBI Taxonomy" id="8364"/>
    <lineage>
        <taxon>Eukaryota</taxon>
        <taxon>Metazoa</taxon>
        <taxon>Chordata</taxon>
        <taxon>Craniata</taxon>
        <taxon>Vertebrata</taxon>
        <taxon>Euteleostomi</taxon>
        <taxon>Amphibia</taxon>
        <taxon>Batrachia</taxon>
        <taxon>Anura</taxon>
        <taxon>Pipoidea</taxon>
        <taxon>Pipidae</taxon>
        <taxon>Xenopodinae</taxon>
        <taxon>Xenopus</taxon>
        <taxon>Silurana</taxon>
    </lineage>
</organism>
<sequence>MNAKASLRLVCTLRPLCDLAVGIRIPVFIRQNCTKARLVKAVKQHANLPARTCQSIRFLSQETPACSDEKTAQPDVSVNLTRDTATQIKTKIDFNDGSPLADDESLKQEWVPSRAPEGSYAELLSALKRCMSPSDVLELCSSTSMNVKQISNCFTTMWETAKRIRTGQRRYERQLMLEHPNFENLCRLTINAANRMRPEDLVYTLHAVVKLEISQRSRLVQTLLRVCQEHLNEFEEREVSVLASALECMDSCRNVDALRSGLRMLVELRMPEIKGILPLQTMMRAIGRDAPLPLKKKLERKALEMLDEFSLPNCQHMFTTLATINLRSLPLLDACSHKIINDMDGTPFWRLIHVLQACRELSYRNEGLLTAIGDYIVGTLYMWQTKQVTLIISMLENLGFRHVPLLDVFSEKVIQNPESLTFKDLLITVKAYSLLNHLPEGKSQQFLKALNMSLEFYLPRIPPVELLRVVYSFCILEYFPQQPLDKLLQEDILKDLLTSEKHNVEINERMLHSINLCLEFDKPSVTRSTVPLGKTSSTSFTTQPELQTALHAIVGDPSLMQYNVHLPNDYYIDFIFDLDTKQNIVVPVTASQMADKPLHVERVAVLCASMSSFALGTLHPLGKLAMKIRHLKTLGYKVVLVPLHEFGKLNVTERIQFLNSRIFIGKSSADEEPEMTETERNEEISNQNPNI</sequence>
<accession>A0A6I8PPW4</accession>
<dbReference type="AlphaFoldDB" id="A0A6I8PPW4"/>
<reference evidence="7" key="3">
    <citation type="submission" date="2025-04" db="UniProtKB">
        <authorList>
            <consortium name="RefSeq"/>
        </authorList>
    </citation>
    <scope>IDENTIFICATION</scope>
    <source>
        <strain evidence="7">Nigerian</strain>
        <tissue evidence="7">Liver and blood</tissue>
    </source>
</reference>
<keyword evidence="7" id="KW-0418">Kinase</keyword>
<dbReference type="AGR" id="Xenbase:XB-GENE-877244"/>
<dbReference type="PROSITE" id="PS51286">
    <property type="entry name" value="RAP"/>
    <property type="match status" value="1"/>
</dbReference>
<evidence type="ECO:0000256" key="1">
    <source>
        <dbReference type="ARBA" id="ARBA00004173"/>
    </source>
</evidence>
<dbReference type="Pfam" id="PF06743">
    <property type="entry name" value="FAST_1"/>
    <property type="match status" value="1"/>
</dbReference>
<dbReference type="Xenbase" id="XB-GENE-877244">
    <property type="gene designation" value="fastkd2"/>
</dbReference>
<reference evidence="5" key="1">
    <citation type="journal article" date="2010" name="Science">
        <title>The genome of the Western clawed frog Xenopus tropicalis.</title>
        <authorList>
            <person name="Hellsten U."/>
            <person name="Harland R.M."/>
            <person name="Gilchrist M.J."/>
            <person name="Hendrix D."/>
            <person name="Jurka J."/>
            <person name="Kapitonov V."/>
            <person name="Ovcharenko I."/>
            <person name="Putnam N.H."/>
            <person name="Shu S."/>
            <person name="Taher L."/>
            <person name="Blitz I.L."/>
            <person name="Blumberg B."/>
            <person name="Dichmann D.S."/>
            <person name="Dubchak I."/>
            <person name="Amaya E."/>
            <person name="Detter J.C."/>
            <person name="Fletcher R."/>
            <person name="Gerhard D.S."/>
            <person name="Goodstein D."/>
            <person name="Graves T."/>
            <person name="Grigoriev I.V."/>
            <person name="Grimwood J."/>
            <person name="Kawashima T."/>
            <person name="Lindquist E."/>
            <person name="Lucas S.M."/>
            <person name="Mead P.E."/>
            <person name="Mitros T."/>
            <person name="Ogino H."/>
            <person name="Ohta Y."/>
            <person name="Poliakov A.V."/>
            <person name="Pollet N."/>
            <person name="Robert J."/>
            <person name="Salamov A."/>
            <person name="Sater A.K."/>
            <person name="Schmutz J."/>
            <person name="Terry A."/>
            <person name="Vize P.D."/>
            <person name="Warren W.C."/>
            <person name="Wells D."/>
            <person name="Wills A."/>
            <person name="Wilson R.K."/>
            <person name="Zimmerman L.B."/>
            <person name="Zorn A.M."/>
            <person name="Grainger R."/>
            <person name="Grammer T."/>
            <person name="Khokha M.K."/>
            <person name="Richardson P.M."/>
            <person name="Rokhsar D.S."/>
        </authorList>
    </citation>
    <scope>NUCLEOTIDE SEQUENCE [LARGE SCALE GENOMIC DNA]</scope>
    <source>
        <strain evidence="5">Nigerian</strain>
    </source>
</reference>
<evidence type="ECO:0000256" key="3">
    <source>
        <dbReference type="SAM" id="MobiDB-lite"/>
    </source>
</evidence>
<dbReference type="OrthoDB" id="9369505at2759"/>
<proteinExistence type="predicted"/>
<name>A0A6I8PPW4_XENTR</name>
<dbReference type="GO" id="GO:0044528">
    <property type="term" value="P:regulation of mitochondrial mRNA stability"/>
    <property type="evidence" value="ECO:0007669"/>
    <property type="project" value="InterPro"/>
</dbReference>
<dbReference type="Ensembl" id="ENSXETT00000061728">
    <property type="protein sequence ID" value="ENSXETP00000061531"/>
    <property type="gene ID" value="ENSXETG00000031283"/>
</dbReference>
<evidence type="ECO:0000313" key="8">
    <source>
        <dbReference type="Xenbase" id="XB-GENE-877244"/>
    </source>
</evidence>
<dbReference type="KEGG" id="xtr:100488261"/>
<dbReference type="GO" id="GO:0016301">
    <property type="term" value="F:kinase activity"/>
    <property type="evidence" value="ECO:0007669"/>
    <property type="project" value="UniProtKB-KW"/>
</dbReference>
<dbReference type="GeneID" id="100488261"/>
<dbReference type="CTD" id="22868"/>
<dbReference type="GO" id="GO:0005739">
    <property type="term" value="C:mitochondrion"/>
    <property type="evidence" value="ECO:0007669"/>
    <property type="project" value="UniProtKB-SubCell"/>
</dbReference>
<comment type="subcellular location">
    <subcellularLocation>
        <location evidence="1">Mitochondrion</location>
    </subcellularLocation>
</comment>
<dbReference type="InterPro" id="IPR050870">
    <property type="entry name" value="FAST_kinase"/>
</dbReference>
<dbReference type="GeneTree" id="ENSGT01030000234607"/>
<evidence type="ECO:0000313" key="6">
    <source>
        <dbReference type="Proteomes" id="UP000008143"/>
    </source>
</evidence>
<evidence type="ECO:0000313" key="5">
    <source>
        <dbReference type="Ensembl" id="ENSXETP00000061531"/>
    </source>
</evidence>
<dbReference type="InterPro" id="IPR010622">
    <property type="entry name" value="FAST_Leu-rich"/>
</dbReference>
<dbReference type="PANTHER" id="PTHR21228:SF1">
    <property type="entry name" value="FAST KINASE DOMAIN-CONTAINING PROTEIN 2, MITOCHONDRIAL"/>
    <property type="match status" value="1"/>
</dbReference>
<protein>
    <submittedName>
        <fullName evidence="7">FAST kinase domain-containing protein 2, mitochondrial</fullName>
    </submittedName>
    <submittedName>
        <fullName evidence="5">FAST kinase domains 2</fullName>
    </submittedName>
</protein>
<reference evidence="5" key="2">
    <citation type="submission" date="2020-05" db="UniProtKB">
        <authorList>
            <consortium name="Ensembl"/>
        </authorList>
    </citation>
    <scope>IDENTIFICATION</scope>
</reference>
<evidence type="ECO:0000313" key="7">
    <source>
        <dbReference type="RefSeq" id="XP_002937162.2"/>
    </source>
</evidence>
<dbReference type="RefSeq" id="XP_002937162.2">
    <property type="nucleotide sequence ID" value="XM_002937116.5"/>
</dbReference>
<feature type="domain" description="RAP" evidence="4">
    <location>
        <begin position="603"/>
        <end position="660"/>
    </location>
</feature>
<evidence type="ECO:0000259" key="4">
    <source>
        <dbReference type="PROSITE" id="PS51286"/>
    </source>
</evidence>
<dbReference type="PANTHER" id="PTHR21228">
    <property type="entry name" value="FAST LEU-RICH DOMAIN-CONTAINING"/>
    <property type="match status" value="1"/>
</dbReference>
<dbReference type="Proteomes" id="UP000008143">
    <property type="component" value="Chromosome 9"/>
</dbReference>
<dbReference type="OMA" id="FEIRMDS"/>
<dbReference type="SMART" id="SM00952">
    <property type="entry name" value="RAP"/>
    <property type="match status" value="1"/>
</dbReference>
<keyword evidence="7" id="KW-0808">Transferase</keyword>
<dbReference type="Pfam" id="PF08373">
    <property type="entry name" value="RAP"/>
    <property type="match status" value="1"/>
</dbReference>
<dbReference type="CDD" id="cd23739">
    <property type="entry name" value="TBRG4-like_N"/>
    <property type="match status" value="1"/>
</dbReference>
<dbReference type="InterPro" id="IPR013584">
    <property type="entry name" value="RAP"/>
</dbReference>
<gene>
    <name evidence="5 7 8" type="primary">fastkd2</name>
</gene>
<keyword evidence="6" id="KW-1185">Reference proteome</keyword>